<comment type="similarity">
    <text evidence="1">Belongs to the FPP family.</text>
</comment>
<keyword evidence="6" id="KW-1185">Reference proteome</keyword>
<dbReference type="PANTHER" id="PTHR31580">
    <property type="entry name" value="FILAMENT-LIKE PLANT PROTEIN 4"/>
    <property type="match status" value="1"/>
</dbReference>
<dbReference type="EMBL" id="NQVE01000050">
    <property type="protein sequence ID" value="RAL51570.1"/>
    <property type="molecule type" value="Genomic_DNA"/>
</dbReference>
<feature type="compositionally biased region" description="Polar residues" evidence="4">
    <location>
        <begin position="41"/>
        <end position="57"/>
    </location>
</feature>
<proteinExistence type="inferred from homology"/>
<feature type="coiled-coil region" evidence="3">
    <location>
        <begin position="100"/>
        <end position="188"/>
    </location>
</feature>
<accession>A0A328E241</accession>
<feature type="compositionally biased region" description="Basic residues" evidence="4">
    <location>
        <begin position="1"/>
        <end position="12"/>
    </location>
</feature>
<organism evidence="5 6">
    <name type="scientific">Cuscuta australis</name>
    <dbReference type="NCBI Taxonomy" id="267555"/>
    <lineage>
        <taxon>Eukaryota</taxon>
        <taxon>Viridiplantae</taxon>
        <taxon>Streptophyta</taxon>
        <taxon>Embryophyta</taxon>
        <taxon>Tracheophyta</taxon>
        <taxon>Spermatophyta</taxon>
        <taxon>Magnoliopsida</taxon>
        <taxon>eudicotyledons</taxon>
        <taxon>Gunneridae</taxon>
        <taxon>Pentapetalae</taxon>
        <taxon>asterids</taxon>
        <taxon>lamiids</taxon>
        <taxon>Solanales</taxon>
        <taxon>Convolvulaceae</taxon>
        <taxon>Cuscuteae</taxon>
        <taxon>Cuscuta</taxon>
        <taxon>Cuscuta subgen. Grammica</taxon>
        <taxon>Cuscuta sect. Cleistogrammica</taxon>
    </lineage>
</organism>
<dbReference type="SUPFAM" id="SSF57997">
    <property type="entry name" value="Tropomyosin"/>
    <property type="match status" value="1"/>
</dbReference>
<feature type="compositionally biased region" description="Low complexity" evidence="4">
    <location>
        <begin position="18"/>
        <end position="29"/>
    </location>
</feature>
<evidence type="ECO:0000256" key="2">
    <source>
        <dbReference type="ARBA" id="ARBA00023054"/>
    </source>
</evidence>
<feature type="region of interest" description="Disordered" evidence="4">
    <location>
        <begin position="1"/>
        <end position="67"/>
    </location>
</feature>
<evidence type="ECO:0000256" key="4">
    <source>
        <dbReference type="SAM" id="MobiDB-lite"/>
    </source>
</evidence>
<dbReference type="AlphaFoldDB" id="A0A328E241"/>
<keyword evidence="2 3" id="KW-0175">Coiled coil</keyword>
<evidence type="ECO:0000256" key="3">
    <source>
        <dbReference type="SAM" id="Coils"/>
    </source>
</evidence>
<dbReference type="Pfam" id="PF05911">
    <property type="entry name" value="FPP"/>
    <property type="match status" value="2"/>
</dbReference>
<protein>
    <recommendedName>
        <fullName evidence="7">Filament-like plant protein</fullName>
    </recommendedName>
</protein>
<evidence type="ECO:0000313" key="6">
    <source>
        <dbReference type="Proteomes" id="UP000249390"/>
    </source>
</evidence>
<name>A0A328E241_9ASTE</name>
<dbReference type="Gene3D" id="1.10.287.1490">
    <property type="match status" value="1"/>
</dbReference>
<dbReference type="Proteomes" id="UP000249390">
    <property type="component" value="Unassembled WGS sequence"/>
</dbReference>
<dbReference type="InterPro" id="IPR008587">
    <property type="entry name" value="FPP_plant"/>
</dbReference>
<sequence>MERRSWLWRKKSSDKIPSGETESSGSISSHSERFSDDQAIPNHSNQSPEVTSKTASNNEDHDESMKSISAKLSEALLNIRAKEDLVKQHAKVAEDAVSGWEKAEAEVLTLKQQVEAATEKNSVLEERASQLDGALKECLRQLRHSREEQEQKILEAISDASSQWESRKSELEKQLAELQSELQAAKFEALGAIDLRAQLEFMIKERDLSTLAAETASKQHLESTRKVSKLEGECRMLKAALAHKTQSFADAESDQFKIKKSPSGNRFPRSSSSDIKNLMDDFLEMERLAASHEPENEVDEKLEKIEAEKRKLERELKQCQSHLKTSSKQLKDAETKVMELKAELALVNGTFKENLQKMEVDMAELQATLHMARKGRKSVEAELDDTKLKLKKSMERLEETEANLLELRTQLERESEIRHDVEFELKDCNGKREELESGLKAAEHEVQNLRARASSLEEEVKKEKRFSQEAIVKLRKIESLRLRPARNIGDFKLNKEKELAAAANRFEECRKTIASIGKQLETLSSFEDLMINS</sequence>
<evidence type="ECO:0000256" key="1">
    <source>
        <dbReference type="ARBA" id="ARBA00005921"/>
    </source>
</evidence>
<dbReference type="PANTHER" id="PTHR31580:SF49">
    <property type="entry name" value="FILAMENT-LIKE PLANT PROTEIN 3"/>
    <property type="match status" value="1"/>
</dbReference>
<comment type="caution">
    <text evidence="5">The sequence shown here is derived from an EMBL/GenBank/DDBJ whole genome shotgun (WGS) entry which is preliminary data.</text>
</comment>
<gene>
    <name evidence="5" type="ORF">DM860_011072</name>
</gene>
<evidence type="ECO:0000313" key="5">
    <source>
        <dbReference type="EMBL" id="RAL51570.1"/>
    </source>
</evidence>
<reference evidence="5 6" key="1">
    <citation type="submission" date="2018-06" db="EMBL/GenBank/DDBJ databases">
        <title>The Genome of Cuscuta australis (Dodder) Provides Insight into the Evolution of Plant Parasitism.</title>
        <authorList>
            <person name="Liu H."/>
        </authorList>
    </citation>
    <scope>NUCLEOTIDE SEQUENCE [LARGE SCALE GENOMIC DNA]</scope>
    <source>
        <strain evidence="6">cv. Yunnan</strain>
        <tissue evidence="5">Vines</tissue>
    </source>
</reference>
<feature type="coiled-coil region" evidence="3">
    <location>
        <begin position="295"/>
        <end position="466"/>
    </location>
</feature>
<feature type="region of interest" description="Disordered" evidence="4">
    <location>
        <begin position="253"/>
        <end position="272"/>
    </location>
</feature>
<feature type="compositionally biased region" description="Polar residues" evidence="4">
    <location>
        <begin position="262"/>
        <end position="272"/>
    </location>
</feature>
<evidence type="ECO:0008006" key="7">
    <source>
        <dbReference type="Google" id="ProtNLM"/>
    </source>
</evidence>